<accession>A0ABS4TJ02</accession>
<feature type="transmembrane region" description="Helical" evidence="1">
    <location>
        <begin position="198"/>
        <end position="222"/>
    </location>
</feature>
<comment type="caution">
    <text evidence="4">The sequence shown here is derived from an EMBL/GenBank/DDBJ whole genome shotgun (WGS) entry which is preliminary data.</text>
</comment>
<sequence>MTGREGRLGGVDLARGLAVFGMFAAHVGPDPNDGGLIAPLMQLTHGRSSVLFATLAGLSLALITGRQQPDATWRHGVRITIRAIVLIALGTFLTLMKTPVAVILAYYGVYFLLALPFLRLRAPALFSVAAVIGLIGPVFSMLARGTWWTWGDPLEDFSGEGALQFLLTGYYPAAAWMAYVLTGMGLGRLDLNAARTRLRLAIVGPVMIVLGYGGGSVARAVAGESGRPRRDQTSWLLQSSPHSDTSFEIVGALGVAITVLACALPLARRLPRLTRPITSVGAMPLSIYTGHLLVIALIMELDIDIPPGWELVSHIVGAMVFASVWMTFFRRGPLEYGLAGLTKWIALRPSQRPVTRGFQPE</sequence>
<keyword evidence="1" id="KW-0812">Transmembrane</keyword>
<feature type="transmembrane region" description="Helical" evidence="1">
    <location>
        <begin position="77"/>
        <end position="95"/>
    </location>
</feature>
<evidence type="ECO:0000313" key="5">
    <source>
        <dbReference type="Proteomes" id="UP001519332"/>
    </source>
</evidence>
<organism evidence="4 5">
    <name type="scientific">Kibdelosporangium banguiense</name>
    <dbReference type="NCBI Taxonomy" id="1365924"/>
    <lineage>
        <taxon>Bacteria</taxon>
        <taxon>Bacillati</taxon>
        <taxon>Actinomycetota</taxon>
        <taxon>Actinomycetes</taxon>
        <taxon>Pseudonocardiales</taxon>
        <taxon>Pseudonocardiaceae</taxon>
        <taxon>Kibdelosporangium</taxon>
    </lineage>
</organism>
<keyword evidence="5" id="KW-1185">Reference proteome</keyword>
<dbReference type="Pfam" id="PF04235">
    <property type="entry name" value="DUF418"/>
    <property type="match status" value="1"/>
</dbReference>
<dbReference type="PANTHER" id="PTHR30590:SF3">
    <property type="entry name" value="HYPOTHETICAL MEMBRANE SPANNING PROTEIN"/>
    <property type="match status" value="1"/>
</dbReference>
<feature type="transmembrane region" description="Helical" evidence="1">
    <location>
        <begin position="12"/>
        <end position="28"/>
    </location>
</feature>
<gene>
    <name evidence="4" type="ORF">JOF56_004773</name>
</gene>
<evidence type="ECO:0000256" key="1">
    <source>
        <dbReference type="SAM" id="Phobius"/>
    </source>
</evidence>
<evidence type="ECO:0000259" key="3">
    <source>
        <dbReference type="Pfam" id="PF07786"/>
    </source>
</evidence>
<feature type="domain" description="DUF418" evidence="2">
    <location>
        <begin position="245"/>
        <end position="336"/>
    </location>
</feature>
<feature type="transmembrane region" description="Helical" evidence="1">
    <location>
        <begin position="279"/>
        <end position="299"/>
    </location>
</feature>
<evidence type="ECO:0000313" key="4">
    <source>
        <dbReference type="EMBL" id="MBP2324388.1"/>
    </source>
</evidence>
<dbReference type="Pfam" id="PF07786">
    <property type="entry name" value="HGSNAT_cat"/>
    <property type="match status" value="1"/>
</dbReference>
<feature type="domain" description="Heparan-alpha-glucosaminide N-acetyltransferase catalytic" evidence="3">
    <location>
        <begin position="7"/>
        <end position="200"/>
    </location>
</feature>
<feature type="transmembrane region" description="Helical" evidence="1">
    <location>
        <begin position="101"/>
        <end position="118"/>
    </location>
</feature>
<feature type="transmembrane region" description="Helical" evidence="1">
    <location>
        <begin position="163"/>
        <end position="186"/>
    </location>
</feature>
<dbReference type="EMBL" id="JAGINW010000001">
    <property type="protein sequence ID" value="MBP2324388.1"/>
    <property type="molecule type" value="Genomic_DNA"/>
</dbReference>
<feature type="transmembrane region" description="Helical" evidence="1">
    <location>
        <begin position="311"/>
        <end position="329"/>
    </location>
</feature>
<dbReference type="InterPro" id="IPR052529">
    <property type="entry name" value="Bact_Transport_Assoc"/>
</dbReference>
<protein>
    <submittedName>
        <fullName evidence="4">Membrane protein YeiB</fullName>
    </submittedName>
</protein>
<feature type="transmembrane region" description="Helical" evidence="1">
    <location>
        <begin position="48"/>
        <end position="65"/>
    </location>
</feature>
<dbReference type="InterPro" id="IPR012429">
    <property type="entry name" value="HGSNAT_cat"/>
</dbReference>
<evidence type="ECO:0000259" key="2">
    <source>
        <dbReference type="Pfam" id="PF04235"/>
    </source>
</evidence>
<dbReference type="RefSeq" id="WP_209641704.1">
    <property type="nucleotide sequence ID" value="NZ_JAGINW010000001.1"/>
</dbReference>
<feature type="transmembrane region" description="Helical" evidence="1">
    <location>
        <begin position="249"/>
        <end position="267"/>
    </location>
</feature>
<reference evidence="4 5" key="1">
    <citation type="submission" date="2021-03" db="EMBL/GenBank/DDBJ databases">
        <title>Sequencing the genomes of 1000 actinobacteria strains.</title>
        <authorList>
            <person name="Klenk H.-P."/>
        </authorList>
    </citation>
    <scope>NUCLEOTIDE SEQUENCE [LARGE SCALE GENOMIC DNA]</scope>
    <source>
        <strain evidence="4 5">DSM 46670</strain>
    </source>
</reference>
<keyword evidence="1" id="KW-1133">Transmembrane helix</keyword>
<name>A0ABS4TJ02_9PSEU</name>
<proteinExistence type="predicted"/>
<dbReference type="Proteomes" id="UP001519332">
    <property type="component" value="Unassembled WGS sequence"/>
</dbReference>
<dbReference type="InterPro" id="IPR007349">
    <property type="entry name" value="DUF418"/>
</dbReference>
<feature type="transmembrane region" description="Helical" evidence="1">
    <location>
        <begin position="125"/>
        <end position="143"/>
    </location>
</feature>
<keyword evidence="1" id="KW-0472">Membrane</keyword>
<dbReference type="PANTHER" id="PTHR30590">
    <property type="entry name" value="INNER MEMBRANE PROTEIN"/>
    <property type="match status" value="1"/>
</dbReference>